<dbReference type="PANTHER" id="PTHR13887:SF14">
    <property type="entry name" value="DISULFIDE BOND FORMATION PROTEIN D"/>
    <property type="match status" value="1"/>
</dbReference>
<protein>
    <submittedName>
        <fullName evidence="7">Thiol:disulfide interchange protein DsbA</fullName>
    </submittedName>
</protein>
<dbReference type="Gene3D" id="3.40.30.10">
    <property type="entry name" value="Glutaredoxin"/>
    <property type="match status" value="1"/>
</dbReference>
<dbReference type="InterPro" id="IPR013766">
    <property type="entry name" value="Thioredoxin_domain"/>
</dbReference>
<gene>
    <name evidence="7" type="ORF">HGMM_F54F02C32</name>
</gene>
<name>H5SPR3_9BACT</name>
<dbReference type="Gene3D" id="1.10.40.80">
    <property type="match status" value="1"/>
</dbReference>
<keyword evidence="2" id="KW-0732">Signal</keyword>
<proteinExistence type="inferred from homology"/>
<keyword evidence="4" id="KW-1015">Disulfide bond</keyword>
<comment type="similarity">
    <text evidence="1">Belongs to the thioredoxin family. DsbA subfamily.</text>
</comment>
<evidence type="ECO:0000256" key="3">
    <source>
        <dbReference type="ARBA" id="ARBA00023002"/>
    </source>
</evidence>
<dbReference type="PANTHER" id="PTHR13887">
    <property type="entry name" value="GLUTATHIONE S-TRANSFERASE KAPPA"/>
    <property type="match status" value="1"/>
</dbReference>
<dbReference type="PROSITE" id="PS51352">
    <property type="entry name" value="THIOREDOXIN_2"/>
    <property type="match status" value="1"/>
</dbReference>
<dbReference type="EMBL" id="AP011794">
    <property type="protein sequence ID" value="BAL58149.1"/>
    <property type="molecule type" value="Genomic_DNA"/>
</dbReference>
<dbReference type="GO" id="GO:0016491">
    <property type="term" value="F:oxidoreductase activity"/>
    <property type="evidence" value="ECO:0007669"/>
    <property type="project" value="UniProtKB-KW"/>
</dbReference>
<evidence type="ECO:0000259" key="6">
    <source>
        <dbReference type="PROSITE" id="PS51352"/>
    </source>
</evidence>
<evidence type="ECO:0000256" key="1">
    <source>
        <dbReference type="ARBA" id="ARBA00005791"/>
    </source>
</evidence>
<dbReference type="AlphaFoldDB" id="H5SPR3"/>
<keyword evidence="3" id="KW-0560">Oxidoreductase</keyword>
<organism evidence="7">
    <name type="scientific">uncultured Acidobacteriota bacterium</name>
    <dbReference type="NCBI Taxonomy" id="171953"/>
    <lineage>
        <taxon>Bacteria</taxon>
        <taxon>Pseudomonadati</taxon>
        <taxon>Acidobacteriota</taxon>
        <taxon>environmental samples</taxon>
    </lineage>
</organism>
<dbReference type="InterPro" id="IPR036249">
    <property type="entry name" value="Thioredoxin-like_sf"/>
</dbReference>
<evidence type="ECO:0000256" key="2">
    <source>
        <dbReference type="ARBA" id="ARBA00022729"/>
    </source>
</evidence>
<reference evidence="7" key="2">
    <citation type="journal article" date="2012" name="PLoS ONE">
        <title>A Deeply Branching Thermophilic Bacterium with an Ancient Acetyl-CoA Pathway Dominates a Subsurface Ecosystem.</title>
        <authorList>
            <person name="Takami H."/>
            <person name="Noguchi H."/>
            <person name="Takaki Y."/>
            <person name="Uchiyama I."/>
            <person name="Toyoda A."/>
            <person name="Nishi S."/>
            <person name="Chee G.-J."/>
            <person name="Arai W."/>
            <person name="Nunoura T."/>
            <person name="Itoh T."/>
            <person name="Hattori M."/>
            <person name="Takai K."/>
        </authorList>
    </citation>
    <scope>NUCLEOTIDE SEQUENCE</scope>
</reference>
<dbReference type="SUPFAM" id="SSF52833">
    <property type="entry name" value="Thioredoxin-like"/>
    <property type="match status" value="1"/>
</dbReference>
<keyword evidence="5" id="KW-0676">Redox-active center</keyword>
<evidence type="ECO:0000256" key="4">
    <source>
        <dbReference type="ARBA" id="ARBA00023157"/>
    </source>
</evidence>
<evidence type="ECO:0000313" key="7">
    <source>
        <dbReference type="EMBL" id="BAL58149.1"/>
    </source>
</evidence>
<dbReference type="Pfam" id="PF13462">
    <property type="entry name" value="Thioredoxin_4"/>
    <property type="match status" value="1"/>
</dbReference>
<reference evidence="7" key="1">
    <citation type="journal article" date="2005" name="Environ. Microbiol.">
        <title>Genetic and functional properties of uncultivated thermophilic crenarchaeotes from a subsurface gold mine as revealed by analysis of genome fragments.</title>
        <authorList>
            <person name="Nunoura T."/>
            <person name="Hirayama H."/>
            <person name="Takami H."/>
            <person name="Oida H."/>
            <person name="Nishi S."/>
            <person name="Shimamura S."/>
            <person name="Suzuki Y."/>
            <person name="Inagaki F."/>
            <person name="Takai K."/>
            <person name="Nealson K.H."/>
            <person name="Horikoshi K."/>
        </authorList>
    </citation>
    <scope>NUCLEOTIDE SEQUENCE</scope>
</reference>
<sequence>MVLVEFSDYQCPFCARHVRQTVPEIEREYVRTGKVRYVFRDFPLEAIHPQAFRAAEAARCAGEQGKFWEMHDRLFAHQTALGPEDLIAHAEAVGLNTVRFRRCLESGRFAERIRRDLSEGRRAGVRGTPSFFFGFAEPGGKVRVMRILRGAHPYGAFRQVIEELLHTGGSP</sequence>
<feature type="domain" description="Thioredoxin" evidence="6">
    <location>
        <begin position="1"/>
        <end position="166"/>
    </location>
</feature>
<accession>H5SPR3</accession>
<dbReference type="InterPro" id="IPR012336">
    <property type="entry name" value="Thioredoxin-like_fold"/>
</dbReference>
<evidence type="ECO:0000256" key="5">
    <source>
        <dbReference type="ARBA" id="ARBA00023284"/>
    </source>
</evidence>